<dbReference type="AlphaFoldDB" id="A0A975Q3U3"/>
<dbReference type="RefSeq" id="WP_212610838.1">
    <property type="nucleotide sequence ID" value="NZ_CP073910.1"/>
</dbReference>
<accession>A0A975Q3U3</accession>
<proteinExistence type="predicted"/>
<protein>
    <submittedName>
        <fullName evidence="1">Uncharacterized protein</fullName>
    </submittedName>
</protein>
<name>A0A975Q3U3_9SPHN</name>
<keyword evidence="2" id="KW-1185">Reference proteome</keyword>
<evidence type="ECO:0000313" key="1">
    <source>
        <dbReference type="EMBL" id="QUT07887.1"/>
    </source>
</evidence>
<reference evidence="1" key="1">
    <citation type="submission" date="2021-04" db="EMBL/GenBank/DDBJ databases">
        <title>Isolation of p-tert-butylphenol degrading bacteria Sphingobium phenoxybenzoativorans Tas13 from active sludge.</title>
        <authorList>
            <person name="Li Y."/>
        </authorList>
    </citation>
    <scope>NUCLEOTIDE SEQUENCE</scope>
    <source>
        <strain evidence="1">Tas13</strain>
    </source>
</reference>
<evidence type="ECO:0000313" key="2">
    <source>
        <dbReference type="Proteomes" id="UP000681425"/>
    </source>
</evidence>
<sequence>MSLKARAQEKIERAGIANYSFDHDVLVMCGVRYEIHACACGEADCDGVQLHRAPYAGLGGGTLQ</sequence>
<dbReference type="EMBL" id="CP073910">
    <property type="protein sequence ID" value="QUT07887.1"/>
    <property type="molecule type" value="Genomic_DNA"/>
</dbReference>
<dbReference type="KEGG" id="spph:KFK14_11155"/>
<dbReference type="Proteomes" id="UP000681425">
    <property type="component" value="Chromosome"/>
</dbReference>
<organism evidence="1 2">
    <name type="scientific">Sphingobium phenoxybenzoativorans</name>
    <dbReference type="NCBI Taxonomy" id="1592790"/>
    <lineage>
        <taxon>Bacteria</taxon>
        <taxon>Pseudomonadati</taxon>
        <taxon>Pseudomonadota</taxon>
        <taxon>Alphaproteobacteria</taxon>
        <taxon>Sphingomonadales</taxon>
        <taxon>Sphingomonadaceae</taxon>
        <taxon>Sphingobium</taxon>
    </lineage>
</organism>
<gene>
    <name evidence="1" type="ORF">KFK14_11155</name>
</gene>